<protein>
    <recommendedName>
        <fullName evidence="5">AsmA-like C-terminal domain-containing protein</fullName>
    </recommendedName>
</protein>
<evidence type="ECO:0000256" key="2">
    <source>
        <dbReference type="SAM" id="Phobius"/>
    </source>
</evidence>
<dbReference type="AlphaFoldDB" id="B2IAX2"/>
<dbReference type="EMBL" id="CP001016">
    <property type="protein sequence ID" value="ACB93672.1"/>
    <property type="molecule type" value="Genomic_DNA"/>
</dbReference>
<evidence type="ECO:0000313" key="4">
    <source>
        <dbReference type="Proteomes" id="UP000001695"/>
    </source>
</evidence>
<keyword evidence="2" id="KW-0812">Transmembrane</keyword>
<feature type="transmembrane region" description="Helical" evidence="2">
    <location>
        <begin position="81"/>
        <end position="104"/>
    </location>
</feature>
<dbReference type="HOGENOM" id="CLU_007198_1_0_5"/>
<gene>
    <name evidence="3" type="ordered locus">Bind_0013</name>
</gene>
<name>B2IAX2_BEII9</name>
<dbReference type="eggNOG" id="COG3164">
    <property type="taxonomic scope" value="Bacteria"/>
</dbReference>
<keyword evidence="2" id="KW-1133">Transmembrane helix</keyword>
<evidence type="ECO:0000256" key="1">
    <source>
        <dbReference type="SAM" id="MobiDB-lite"/>
    </source>
</evidence>
<proteinExistence type="predicted"/>
<sequence length="1240" mass="132019">MVDHFEDMPKRHASQIAQRSQGLPFHGASPGSDQEAAREPCHDAVSPAVPLTHAVPPAHGARKRRFGRKSLFGRRGLARRAVTLCGVLTGLAFITILVGGLFYLRIGQRPVLIESLGPRIASALDDRFGHGYRFFLGPTTLTRHGLRPTLSLDGFSLREATGDKEDGHDESRETSGNLLLSAPRAEVSIDSWPLLLGKVVPKRLEIFDVVLHLSVTPEGTLALASETHPDAPVVITPTAPPSTADVKNVPPQSGTAGAAARPVLVKQMGSAIRLLVDTLTNPESPIAAIDKVGITNGRLIVDDRTSNQTLTFENVTLAFNKKGEKTTFELSVEGPNGRWSAGGVASGTPNAPRRLEFQLDHLSLDEILLATGVRLIGADFDTPIAAGFTLALGADDKLLEASGHVDLSPGFVRLDDPDAEPMLVDRLDSRFHWDQTTRRVLIDEARLDAGPSHFSFGGAMALPRIESEPWTLFLKNLAPVIYGPERPKEQPIVLDDAQFTGRLMPSEKKFILDRFAINSANNGGLAMAGTLDWIDGPHLRLGASINPTPVHTALRLWPSFITAPIRAWSLAHMTEGTVQSGTMQLDYDADTLKALRAEQPIPDSAALLDFTITKAAMEFLPGVPALRNIEGTGHITGRTALITLGGGFIETANGQRLLVSDGSFKVEDFAIKPVPAVVAAKISGPAEVVGDLLSREALKAYATLPLDPTTIRGQIDGKMQLDMKIGPETGPGDTVLHVNAMVNNFSVDRLLGKEKLENATLAVIVEPEGLKATGQGHLFGAQATLDMTRAPGKPAEINASLALDEAARAKMGMSMQGLTGTIGAHLATTLANGEKLKGQVELDLTKAGIDGLLPGVSKPLGKPAKINLLAIINDEGLTLDQIVVDAGPLQAKGSIDLNADMGLIGGKFGLLRVSPGDDMKAELLRTGDTLKVIMRATTLDARPFLKNIVSSPPESGPLAAPSLSHDAAKDMSASIKTVDIDLKADVLTGYNKQVLSGADLHLVKQGDDLKQFSCAGRFGRDTIAGNLTPGNANPGSGAPQLSLSTQNAGALLSFIDLYKHMERGRLGVTLRFNGETLAGALMIDNFLLRDEPAMRRLVSEAVDQEKGANQRNIDANAVSFHKLQVRFQRSGTRLDLQEGTMYGDAIGLTVDGWLDYVHDRVDMHGTFVPAFAVNNLFSQIPVFGILLGGGANEGLFGINYRISGAASAPTLSVNPLSAIAPGFLRQMFGVGDQMPAIGQP</sequence>
<feature type="compositionally biased region" description="Basic and acidic residues" evidence="1">
    <location>
        <begin position="1"/>
        <end position="10"/>
    </location>
</feature>
<reference evidence="4" key="1">
    <citation type="submission" date="2008-03" db="EMBL/GenBank/DDBJ databases">
        <title>Complete sequence of chromosome of Beijerinckia indica subsp. indica ATCC 9039.</title>
        <authorList>
            <consortium name="US DOE Joint Genome Institute"/>
            <person name="Copeland A."/>
            <person name="Lucas S."/>
            <person name="Lapidus A."/>
            <person name="Glavina del Rio T."/>
            <person name="Dalin E."/>
            <person name="Tice H."/>
            <person name="Bruce D."/>
            <person name="Goodwin L."/>
            <person name="Pitluck S."/>
            <person name="LaButti K."/>
            <person name="Schmutz J."/>
            <person name="Larimer F."/>
            <person name="Land M."/>
            <person name="Hauser L."/>
            <person name="Kyrpides N."/>
            <person name="Mikhailova N."/>
            <person name="Dunfield P.F."/>
            <person name="Dedysh S.N."/>
            <person name="Liesack W."/>
            <person name="Saw J.H."/>
            <person name="Alam M."/>
            <person name="Chen Y."/>
            <person name="Murrell J.C."/>
            <person name="Richardson P."/>
        </authorList>
    </citation>
    <scope>NUCLEOTIDE SEQUENCE [LARGE SCALE GENOMIC DNA]</scope>
    <source>
        <strain evidence="4">ATCC 9039 / DSM 1715 / NCIMB 8712</strain>
    </source>
</reference>
<evidence type="ECO:0000313" key="3">
    <source>
        <dbReference type="EMBL" id="ACB93672.1"/>
    </source>
</evidence>
<accession>B2IAX2</accession>
<organism evidence="3 4">
    <name type="scientific">Beijerinckia indica subsp. indica (strain ATCC 9039 / DSM 1715 / NCIMB 8712)</name>
    <dbReference type="NCBI Taxonomy" id="395963"/>
    <lineage>
        <taxon>Bacteria</taxon>
        <taxon>Pseudomonadati</taxon>
        <taxon>Pseudomonadota</taxon>
        <taxon>Alphaproteobacteria</taxon>
        <taxon>Hyphomicrobiales</taxon>
        <taxon>Beijerinckiaceae</taxon>
        <taxon>Beijerinckia</taxon>
    </lineage>
</organism>
<dbReference type="STRING" id="395963.Bind_0013"/>
<keyword evidence="2" id="KW-0472">Membrane</keyword>
<dbReference type="KEGG" id="bid:Bind_0013"/>
<dbReference type="Proteomes" id="UP000001695">
    <property type="component" value="Chromosome"/>
</dbReference>
<keyword evidence="4" id="KW-1185">Reference proteome</keyword>
<reference evidence="3 4" key="2">
    <citation type="journal article" date="2010" name="J. Bacteriol.">
        <title>Complete genome sequence of Beijerinckia indica subsp. indica.</title>
        <authorList>
            <person name="Tamas I."/>
            <person name="Dedysh S.N."/>
            <person name="Liesack W."/>
            <person name="Stott M.B."/>
            <person name="Alam M."/>
            <person name="Murrell J.C."/>
            <person name="Dunfield P.F."/>
        </authorList>
    </citation>
    <scope>NUCLEOTIDE SEQUENCE [LARGE SCALE GENOMIC DNA]</scope>
    <source>
        <strain evidence="4">ATCC 9039 / DSM 1715 / NCIMB 8712</strain>
    </source>
</reference>
<feature type="region of interest" description="Disordered" evidence="1">
    <location>
        <begin position="1"/>
        <end position="41"/>
    </location>
</feature>
<evidence type="ECO:0008006" key="5">
    <source>
        <dbReference type="Google" id="ProtNLM"/>
    </source>
</evidence>